<dbReference type="AlphaFoldDB" id="M3TFG1"/>
<sequence length="479" mass="48130">MSPTPNSLAARLRQVRLTRRADVTPRKAATWDLVKVALLSPMITVIVIAVIIGIIRLLAGDGLSGLGSAVAAGWLAVNQVPVTIGGVTLGILPLLPTLLAAAGTVKVVAEGASTARELPDLIGIAGAALGGSMLVTTLSLAVIADGSAVTPIGQPDSLQAFGYTLLVQGVAVLVGVAIPSLKPILTEFAVPATERVGARGGLIAFGLFIAGGAAMVFAGIIAHWGAMRTMIDDGNTVDGYLGLTVLSVLYLPNMIVGATAISTGASAQLGTTVLDAFDVARGEVPPLPVTAALPETSIGPLGAFVFVIPLIAGAVLGWYCRSDDPVRHLRAVGIGAAVAAALMVAAAWVSGGRLGELGHSGVNVPTAGVYTFAWLALGGGLVVAVLWLADGGFAGRRRAAEEVGDDLDDWFDVPESGSVDADAGDASVDDAPDLAGREAADEADDDAALADDTSTPGTDAAEAPAFGTDPLTETDPGKH</sequence>
<evidence type="ECO:0000313" key="3">
    <source>
        <dbReference type="EMBL" id="GAC80181.1"/>
    </source>
</evidence>
<dbReference type="eggNOG" id="COG2311">
    <property type="taxonomic scope" value="Bacteria"/>
</dbReference>
<evidence type="ECO:0000313" key="4">
    <source>
        <dbReference type="Proteomes" id="UP000035009"/>
    </source>
</evidence>
<dbReference type="Proteomes" id="UP000035009">
    <property type="component" value="Unassembled WGS sequence"/>
</dbReference>
<proteinExistence type="predicted"/>
<keyword evidence="2" id="KW-0812">Transmembrane</keyword>
<feature type="transmembrane region" description="Helical" evidence="2">
    <location>
        <begin position="298"/>
        <end position="319"/>
    </location>
</feature>
<feature type="transmembrane region" description="Helical" evidence="2">
    <location>
        <begin position="36"/>
        <end position="59"/>
    </location>
</feature>
<keyword evidence="4" id="KW-1185">Reference proteome</keyword>
<dbReference type="STRING" id="410332.SAMN04488550_1056"/>
<protein>
    <submittedName>
        <fullName evidence="3">Uncharacterized protein</fullName>
    </submittedName>
</protein>
<reference evidence="3 4" key="1">
    <citation type="submission" date="2013-02" db="EMBL/GenBank/DDBJ databases">
        <title>Whole genome shotgun sequence of Gordonia malaquae NBRC 108250.</title>
        <authorList>
            <person name="Yoshida I."/>
            <person name="Hosoyama A."/>
            <person name="Tsuchikane K."/>
            <person name="Ando Y."/>
            <person name="Baba S."/>
            <person name="Ohji S."/>
            <person name="Hamada M."/>
            <person name="Tamura T."/>
            <person name="Yamazoe A."/>
            <person name="Yamazaki S."/>
            <person name="Fujita N."/>
        </authorList>
    </citation>
    <scope>NUCLEOTIDE SEQUENCE [LARGE SCALE GENOMIC DNA]</scope>
    <source>
        <strain evidence="3 4">NBRC 108250</strain>
    </source>
</reference>
<evidence type="ECO:0000256" key="1">
    <source>
        <dbReference type="SAM" id="MobiDB-lite"/>
    </source>
</evidence>
<feature type="transmembrane region" description="Helical" evidence="2">
    <location>
        <begin position="202"/>
        <end position="226"/>
    </location>
</feature>
<feature type="transmembrane region" description="Helical" evidence="2">
    <location>
        <begin position="163"/>
        <end position="181"/>
    </location>
</feature>
<organism evidence="3 4">
    <name type="scientific">Gordonia malaquae NBRC 108250</name>
    <dbReference type="NCBI Taxonomy" id="1223542"/>
    <lineage>
        <taxon>Bacteria</taxon>
        <taxon>Bacillati</taxon>
        <taxon>Actinomycetota</taxon>
        <taxon>Actinomycetes</taxon>
        <taxon>Mycobacteriales</taxon>
        <taxon>Gordoniaceae</taxon>
        <taxon>Gordonia</taxon>
    </lineage>
</organism>
<keyword evidence="2" id="KW-1133">Transmembrane helix</keyword>
<feature type="transmembrane region" description="Helical" evidence="2">
    <location>
        <begin position="369"/>
        <end position="389"/>
    </location>
</feature>
<feature type="transmembrane region" description="Helical" evidence="2">
    <location>
        <begin position="331"/>
        <end position="349"/>
    </location>
</feature>
<dbReference type="EMBL" id="BAOP01000015">
    <property type="protein sequence ID" value="GAC80181.1"/>
    <property type="molecule type" value="Genomic_DNA"/>
</dbReference>
<feature type="transmembrane region" description="Helical" evidence="2">
    <location>
        <begin position="84"/>
        <end position="109"/>
    </location>
</feature>
<feature type="compositionally biased region" description="Low complexity" evidence="1">
    <location>
        <begin position="416"/>
        <end position="426"/>
    </location>
</feature>
<name>M3TFG1_GORML</name>
<dbReference type="Pfam" id="PF19877">
    <property type="entry name" value="DUF6350"/>
    <property type="match status" value="1"/>
</dbReference>
<feature type="transmembrane region" description="Helical" evidence="2">
    <location>
        <begin position="121"/>
        <end position="143"/>
    </location>
</feature>
<evidence type="ECO:0000256" key="2">
    <source>
        <dbReference type="SAM" id="Phobius"/>
    </source>
</evidence>
<comment type="caution">
    <text evidence="3">The sequence shown here is derived from an EMBL/GenBank/DDBJ whole genome shotgun (WGS) entry which is preliminary data.</text>
</comment>
<gene>
    <name evidence="3" type="ORF">GM1_015_00550</name>
</gene>
<keyword evidence="2" id="KW-0472">Membrane</keyword>
<accession>M3TFG1</accession>
<feature type="region of interest" description="Disordered" evidence="1">
    <location>
        <begin position="408"/>
        <end position="479"/>
    </location>
</feature>
<dbReference type="InterPro" id="IPR045931">
    <property type="entry name" value="DUF6350"/>
</dbReference>